<protein>
    <submittedName>
        <fullName evidence="1">Pyridoxamine 5'-phosphate oxidase family protein</fullName>
    </submittedName>
</protein>
<dbReference type="Pfam" id="PF12900">
    <property type="entry name" value="Pyridox_ox_2"/>
    <property type="match status" value="1"/>
</dbReference>
<name>A0A943I5R1_9FIRM</name>
<dbReference type="EMBL" id="JAGZCC010000011">
    <property type="protein sequence ID" value="MBS5587755.1"/>
    <property type="molecule type" value="Genomic_DNA"/>
</dbReference>
<dbReference type="PANTHER" id="PTHR34071:SF2">
    <property type="entry name" value="FLAVIN-NUCLEOTIDE-BINDING PROTEIN"/>
    <property type="match status" value="1"/>
</dbReference>
<dbReference type="PANTHER" id="PTHR34071">
    <property type="entry name" value="5-NITROIMIDAZOLE ANTIBIOTICS RESISTANCE PROTEIN, NIMA-FAMILY-RELATED PROTEIN-RELATED"/>
    <property type="match status" value="1"/>
</dbReference>
<comment type="caution">
    <text evidence="1">The sequence shown here is derived from an EMBL/GenBank/DDBJ whole genome shotgun (WGS) entry which is preliminary data.</text>
</comment>
<dbReference type="InterPro" id="IPR024747">
    <property type="entry name" value="Pyridox_Oxase-rel"/>
</dbReference>
<dbReference type="Gene3D" id="2.30.110.10">
    <property type="entry name" value="Electron Transport, Fmn-binding Protein, Chain A"/>
    <property type="match status" value="1"/>
</dbReference>
<dbReference type="InterPro" id="IPR012349">
    <property type="entry name" value="Split_barrel_FMN-bd"/>
</dbReference>
<dbReference type="SUPFAM" id="SSF50475">
    <property type="entry name" value="FMN-binding split barrel"/>
    <property type="match status" value="1"/>
</dbReference>
<gene>
    <name evidence="1" type="ORF">KHX14_02900</name>
</gene>
<organism evidence="1 2">
    <name type="scientific">Thomasclavelia spiroformis</name>
    <dbReference type="NCBI Taxonomy" id="29348"/>
    <lineage>
        <taxon>Bacteria</taxon>
        <taxon>Bacillati</taxon>
        <taxon>Bacillota</taxon>
        <taxon>Erysipelotrichia</taxon>
        <taxon>Erysipelotrichales</taxon>
        <taxon>Coprobacillaceae</taxon>
        <taxon>Thomasclavelia</taxon>
    </lineage>
</organism>
<sequence>MRRKDREIVDNVKINEIISSCHCCRLGFFNNGKIYIVPLNFGFEIKDNKRIFYFHGATKGKKIDLINQNHYAGFELDTNYKLKKANTACQYSASFQSIIGDGNITFIEKIEEKKHALQCIMYHNTNQHFDFSDEMINKVTVFKLEVETISCKYHE</sequence>
<evidence type="ECO:0000313" key="2">
    <source>
        <dbReference type="Proteomes" id="UP000751224"/>
    </source>
</evidence>
<accession>A0A943I5R1</accession>
<dbReference type="RefSeq" id="WP_303886215.1">
    <property type="nucleotide sequence ID" value="NZ_JAGZCC010000011.1"/>
</dbReference>
<reference evidence="1" key="1">
    <citation type="submission" date="2021-02" db="EMBL/GenBank/DDBJ databases">
        <title>Infant gut strain persistence is associated with maternal origin, phylogeny, and functional potential including surface adhesion and iron acquisition.</title>
        <authorList>
            <person name="Lou Y.C."/>
        </authorList>
    </citation>
    <scope>NUCLEOTIDE SEQUENCE</scope>
    <source>
        <strain evidence="1">L3_108_000G1_dasL3_108_000G1_metabat.metabat.11</strain>
    </source>
</reference>
<evidence type="ECO:0000313" key="1">
    <source>
        <dbReference type="EMBL" id="MBS5587755.1"/>
    </source>
</evidence>
<proteinExistence type="predicted"/>
<dbReference type="Proteomes" id="UP000751224">
    <property type="component" value="Unassembled WGS sequence"/>
</dbReference>
<dbReference type="AlphaFoldDB" id="A0A943I5R1"/>